<dbReference type="PANTHER" id="PTHR33871">
    <property type="entry name" value="OS05G0503100 PROTEIN-RELATED"/>
    <property type="match status" value="1"/>
</dbReference>
<feature type="compositionally biased region" description="Pro residues" evidence="1">
    <location>
        <begin position="64"/>
        <end position="75"/>
    </location>
</feature>
<keyword evidence="3" id="KW-1185">Reference proteome</keyword>
<feature type="compositionally biased region" description="Low complexity" evidence="1">
    <location>
        <begin position="1"/>
        <end position="17"/>
    </location>
</feature>
<dbReference type="AlphaFoldDB" id="A0AAV2FIQ8"/>
<organism evidence="2 3">
    <name type="scientific">Linum trigynum</name>
    <dbReference type="NCBI Taxonomy" id="586398"/>
    <lineage>
        <taxon>Eukaryota</taxon>
        <taxon>Viridiplantae</taxon>
        <taxon>Streptophyta</taxon>
        <taxon>Embryophyta</taxon>
        <taxon>Tracheophyta</taxon>
        <taxon>Spermatophyta</taxon>
        <taxon>Magnoliopsida</taxon>
        <taxon>eudicotyledons</taxon>
        <taxon>Gunneridae</taxon>
        <taxon>Pentapetalae</taxon>
        <taxon>rosids</taxon>
        <taxon>fabids</taxon>
        <taxon>Malpighiales</taxon>
        <taxon>Linaceae</taxon>
        <taxon>Linum</taxon>
    </lineage>
</organism>
<evidence type="ECO:0000313" key="3">
    <source>
        <dbReference type="Proteomes" id="UP001497516"/>
    </source>
</evidence>
<reference evidence="2 3" key="1">
    <citation type="submission" date="2024-04" db="EMBL/GenBank/DDBJ databases">
        <authorList>
            <person name="Fracassetti M."/>
        </authorList>
    </citation>
    <scope>NUCLEOTIDE SEQUENCE [LARGE SCALE GENOMIC DNA]</scope>
</reference>
<proteinExistence type="predicted"/>
<feature type="compositionally biased region" description="Low complexity" evidence="1">
    <location>
        <begin position="139"/>
        <end position="149"/>
    </location>
</feature>
<feature type="region of interest" description="Disordered" evidence="1">
    <location>
        <begin position="139"/>
        <end position="333"/>
    </location>
</feature>
<name>A0AAV2FIQ8_9ROSI</name>
<dbReference type="PANTHER" id="PTHR33871:SF1">
    <property type="entry name" value="OS05G0503100 PROTEIN"/>
    <property type="match status" value="1"/>
</dbReference>
<feature type="compositionally biased region" description="Pro residues" evidence="1">
    <location>
        <begin position="82"/>
        <end position="94"/>
    </location>
</feature>
<dbReference type="EMBL" id="OZ034819">
    <property type="protein sequence ID" value="CAL1397882.1"/>
    <property type="molecule type" value="Genomic_DNA"/>
</dbReference>
<gene>
    <name evidence="2" type="ORF">LTRI10_LOCUS38147</name>
</gene>
<evidence type="ECO:0008006" key="4">
    <source>
        <dbReference type="Google" id="ProtNLM"/>
    </source>
</evidence>
<evidence type="ECO:0000256" key="1">
    <source>
        <dbReference type="SAM" id="MobiDB-lite"/>
    </source>
</evidence>
<feature type="compositionally biased region" description="Polar residues" evidence="1">
    <location>
        <begin position="296"/>
        <end position="307"/>
    </location>
</feature>
<feature type="region of interest" description="Disordered" evidence="1">
    <location>
        <begin position="1"/>
        <end position="105"/>
    </location>
</feature>
<evidence type="ECO:0000313" key="2">
    <source>
        <dbReference type="EMBL" id="CAL1397882.1"/>
    </source>
</evidence>
<feature type="compositionally biased region" description="Low complexity" evidence="1">
    <location>
        <begin position="248"/>
        <end position="266"/>
    </location>
</feature>
<dbReference type="Proteomes" id="UP001497516">
    <property type="component" value="Chromosome 6"/>
</dbReference>
<sequence>MGCCLSSASKSSPPVSATHPSSKNGNRYDFEPPKFLKSTAETRAPPPDCDEETVKEVLSSETPNPKPPHRPPPPQQQHYSAIPPPQSPPNPVNPEPEEPILLEKKEIRAPVVEKLVEEEEISEQDASEVCSVSVSFSMSESAMSTATTANDEEVTMKQMKGSRRSSPSGKMSAARINRAFSTADSRKEQQRVVGRSPTRRSDRSPVKRNYSGGGGAGQQVRMVHHQGPNPGARRPLRPDPSRRETGDSSAARRSRSPATTHRSAGAAGTGAGSRNGSVKRANQSPGRVRKDPPEISANSEATKSGNGDTAFHHHRGNDDDDEKEDAAAANESLENPLVSLECFIFL</sequence>
<accession>A0AAV2FIQ8</accession>
<feature type="compositionally biased region" description="Basic and acidic residues" evidence="1">
    <location>
        <begin position="236"/>
        <end position="246"/>
    </location>
</feature>
<protein>
    <recommendedName>
        <fullName evidence="4">Serine/arginine repetitive matrix protein 1-like</fullName>
    </recommendedName>
</protein>